<dbReference type="RefSeq" id="WP_106114152.1">
    <property type="nucleotide sequence ID" value="NZ_PVSR01000021.1"/>
</dbReference>
<feature type="binding site" evidence="1">
    <location>
        <begin position="394"/>
        <end position="401"/>
    </location>
    <ligand>
        <name>ATP</name>
        <dbReference type="ChEBI" id="CHEBI:30616"/>
    </ligand>
</feature>
<reference evidence="5 6" key="1">
    <citation type="submission" date="2018-03" db="EMBL/GenBank/DDBJ databases">
        <title>Actinopolyspora mortivallis from Sahara, screening for active biomolecules.</title>
        <authorList>
            <person name="Selama O."/>
            <person name="Wellington E.M.H."/>
            <person name="Hacene H."/>
        </authorList>
    </citation>
    <scope>NUCLEOTIDE SEQUENCE [LARGE SCALE GENOMIC DNA]</scope>
    <source>
        <strain evidence="5 6">M5A</strain>
    </source>
</reference>
<evidence type="ECO:0000256" key="2">
    <source>
        <dbReference type="SAM" id="MobiDB-lite"/>
    </source>
</evidence>
<evidence type="ECO:0000256" key="1">
    <source>
        <dbReference type="PROSITE-ProRule" id="PRU00289"/>
    </source>
</evidence>
<dbReference type="Proteomes" id="UP000239352">
    <property type="component" value="Unassembled WGS sequence"/>
</dbReference>
<evidence type="ECO:0000259" key="4">
    <source>
        <dbReference type="PROSITE" id="PS50901"/>
    </source>
</evidence>
<dbReference type="AlphaFoldDB" id="A0A2T0GVA2"/>
<feature type="domain" description="FtsK" evidence="4">
    <location>
        <begin position="378"/>
        <end position="561"/>
    </location>
</feature>
<name>A0A2T0GVA2_ACTMO</name>
<keyword evidence="3" id="KW-0812">Transmembrane</keyword>
<feature type="compositionally biased region" description="Low complexity" evidence="2">
    <location>
        <begin position="1"/>
        <end position="16"/>
    </location>
</feature>
<keyword evidence="3" id="KW-0472">Membrane</keyword>
<keyword evidence="6" id="KW-1185">Reference proteome</keyword>
<feature type="transmembrane region" description="Helical" evidence="3">
    <location>
        <begin position="152"/>
        <end position="173"/>
    </location>
</feature>
<dbReference type="InterPro" id="IPR002543">
    <property type="entry name" value="FtsK_dom"/>
</dbReference>
<dbReference type="InParanoid" id="A0A2T0GVA2"/>
<dbReference type="SUPFAM" id="SSF52540">
    <property type="entry name" value="P-loop containing nucleoside triphosphate hydrolases"/>
    <property type="match status" value="1"/>
</dbReference>
<organism evidence="5 6">
    <name type="scientific">Actinopolyspora mortivallis</name>
    <dbReference type="NCBI Taxonomy" id="33906"/>
    <lineage>
        <taxon>Bacteria</taxon>
        <taxon>Bacillati</taxon>
        <taxon>Actinomycetota</taxon>
        <taxon>Actinomycetes</taxon>
        <taxon>Actinopolysporales</taxon>
        <taxon>Actinopolysporaceae</taxon>
        <taxon>Actinopolyspora</taxon>
    </lineage>
</organism>
<keyword evidence="1" id="KW-0547">Nucleotide-binding</keyword>
<keyword evidence="1" id="KW-0067">ATP-binding</keyword>
<evidence type="ECO:0000313" key="6">
    <source>
        <dbReference type="Proteomes" id="UP000239352"/>
    </source>
</evidence>
<feature type="transmembrane region" description="Helical" evidence="3">
    <location>
        <begin position="197"/>
        <end position="223"/>
    </location>
</feature>
<accession>A0A2T0GVA2</accession>
<protein>
    <recommendedName>
        <fullName evidence="4">FtsK domain-containing protein</fullName>
    </recommendedName>
</protein>
<dbReference type="GO" id="GO:0005524">
    <property type="term" value="F:ATP binding"/>
    <property type="evidence" value="ECO:0007669"/>
    <property type="project" value="UniProtKB-UniRule"/>
</dbReference>
<feature type="region of interest" description="Disordered" evidence="2">
    <location>
        <begin position="1"/>
        <end position="52"/>
    </location>
</feature>
<dbReference type="GO" id="GO:0003677">
    <property type="term" value="F:DNA binding"/>
    <property type="evidence" value="ECO:0007669"/>
    <property type="project" value="InterPro"/>
</dbReference>
<feature type="non-terminal residue" evidence="5">
    <location>
        <position position="1"/>
    </location>
</feature>
<evidence type="ECO:0000256" key="3">
    <source>
        <dbReference type="SAM" id="Phobius"/>
    </source>
</evidence>
<proteinExistence type="predicted"/>
<dbReference type="PROSITE" id="PS50901">
    <property type="entry name" value="FTSK"/>
    <property type="match status" value="1"/>
</dbReference>
<dbReference type="Pfam" id="PF01580">
    <property type="entry name" value="FtsK_SpoIIIE"/>
    <property type="match status" value="1"/>
</dbReference>
<dbReference type="InterPro" id="IPR027417">
    <property type="entry name" value="P-loop_NTPase"/>
</dbReference>
<dbReference type="EMBL" id="PVSR01000021">
    <property type="protein sequence ID" value="PRW63030.1"/>
    <property type="molecule type" value="Genomic_DNA"/>
</dbReference>
<dbReference type="Gene3D" id="3.40.50.300">
    <property type="entry name" value="P-loop containing nucleotide triphosphate hydrolases"/>
    <property type="match status" value="1"/>
</dbReference>
<keyword evidence="3" id="KW-1133">Transmembrane helix</keyword>
<sequence>ADGGATAPDLADTAPTSEQPTATTAEDAPGAELAPDTERAPARRAGRIPPALRGAASDVRRWTVDTGLPAATVIGRVTARHGSYATVGTWELARRGWARLTFGDLNEAIRAARAAGDLGQVAELEARKQASADARMARVKTLLQAASKTPKVLGMFSAGLLALLTVAGMVAQIRPGGTTFTGVWAGFGDALATGADWALWAGTMLPWLALAGLGVIGVAGYALGRSTGRAPQWAQSGAAAPSQAVVIDETTIAQALGTLGIKAINDHLKQGLPLQYTAMPHRTTNEDGEKDVGITAQVRLPGGTAASEVIKQSTKLAAALARASVEVWPSVGEDEGLLNLWIADRGSLDGNAPSWPWLERTEAIDLYQGVPIGRTLDGRTIIAPVDGASYLVGGRPGQGKSQFVRTLVCGAMFDPRARIRVYVLASNNDFAAMRPRLERYRTGLGRETIAAVLEEMKELYTELERRGEYMEAHGYDTASDAGFEPIVAVFDEIHQAFQHRDKELRTEISAYAEDLAKLARKYGILVIYSTQSADAQSIPKGVTRQSQQRVAYSVVDQPANDGLLGSGSYKRGVTATSLRPGNKKYHGDRGKSVTVGLVPDANWAMCCGFMIPSEVLPELTERALAVHEQAAHQAPLESTQPETRDLLSDVAECLHGDDKVKATDMASRLRDLAPHYTPYKHLSGQGLADQLAEHGVTVPKTSVLTVYAERVHHALADREGGNPQP</sequence>
<comment type="caution">
    <text evidence="5">The sequence shown here is derived from an EMBL/GenBank/DDBJ whole genome shotgun (WGS) entry which is preliminary data.</text>
</comment>
<evidence type="ECO:0000313" key="5">
    <source>
        <dbReference type="EMBL" id="PRW63030.1"/>
    </source>
</evidence>
<gene>
    <name evidence="5" type="ORF">CEP50_12660</name>
</gene>